<dbReference type="Proteomes" id="UP000193067">
    <property type="component" value="Unassembled WGS sequence"/>
</dbReference>
<organism evidence="1 2">
    <name type="scientific">Trametes coccinea (strain BRFM310)</name>
    <name type="common">Pycnoporus coccineus</name>
    <dbReference type="NCBI Taxonomy" id="1353009"/>
    <lineage>
        <taxon>Eukaryota</taxon>
        <taxon>Fungi</taxon>
        <taxon>Dikarya</taxon>
        <taxon>Basidiomycota</taxon>
        <taxon>Agaricomycotina</taxon>
        <taxon>Agaricomycetes</taxon>
        <taxon>Polyporales</taxon>
        <taxon>Polyporaceae</taxon>
        <taxon>Trametes</taxon>
    </lineage>
</organism>
<dbReference type="AlphaFoldDB" id="A0A1Y2IC79"/>
<dbReference type="OrthoDB" id="2799347at2759"/>
<gene>
    <name evidence="1" type="ORF">PYCCODRAFT_966636</name>
</gene>
<sequence>MYEFISEPRRIRSNAQFNDEGDSEYDVFLYYPSRNENYQFPTVITDVEDDASSDSTTHNEPMIPSPTYTIDTAFSFPDTVDDDGISRLGYSKIFRTGLWAQSSRITEHLDVLIEKAFAKLRVLRQRLTGRPSPIEA</sequence>
<evidence type="ECO:0000313" key="1">
    <source>
        <dbReference type="EMBL" id="OSC98706.1"/>
    </source>
</evidence>
<proteinExistence type="predicted"/>
<reference evidence="1 2" key="1">
    <citation type="journal article" date="2015" name="Biotechnol. Biofuels">
        <title>Enhanced degradation of softwood versus hardwood by the white-rot fungus Pycnoporus coccineus.</title>
        <authorList>
            <person name="Couturier M."/>
            <person name="Navarro D."/>
            <person name="Chevret D."/>
            <person name="Henrissat B."/>
            <person name="Piumi F."/>
            <person name="Ruiz-Duenas F.J."/>
            <person name="Martinez A.T."/>
            <person name="Grigoriev I.V."/>
            <person name="Riley R."/>
            <person name="Lipzen A."/>
            <person name="Berrin J.G."/>
            <person name="Master E.R."/>
            <person name="Rosso M.N."/>
        </authorList>
    </citation>
    <scope>NUCLEOTIDE SEQUENCE [LARGE SCALE GENOMIC DNA]</scope>
    <source>
        <strain evidence="1 2">BRFM310</strain>
    </source>
</reference>
<dbReference type="EMBL" id="KZ084135">
    <property type="protein sequence ID" value="OSC98706.1"/>
    <property type="molecule type" value="Genomic_DNA"/>
</dbReference>
<protein>
    <submittedName>
        <fullName evidence="1">Uncharacterized protein</fullName>
    </submittedName>
</protein>
<name>A0A1Y2IC79_TRAC3</name>
<accession>A0A1Y2IC79</accession>
<keyword evidence="2" id="KW-1185">Reference proteome</keyword>
<evidence type="ECO:0000313" key="2">
    <source>
        <dbReference type="Proteomes" id="UP000193067"/>
    </source>
</evidence>